<dbReference type="EMBL" id="RPDH01000001">
    <property type="protein sequence ID" value="RPE12812.1"/>
    <property type="molecule type" value="Genomic_DNA"/>
</dbReference>
<keyword evidence="1" id="KW-0472">Membrane</keyword>
<feature type="transmembrane region" description="Helical" evidence="1">
    <location>
        <begin position="83"/>
        <end position="105"/>
    </location>
</feature>
<evidence type="ECO:0000313" key="2">
    <source>
        <dbReference type="EMBL" id="RPE12812.1"/>
    </source>
</evidence>
<keyword evidence="1" id="KW-1133">Transmembrane helix</keyword>
<evidence type="ECO:0000256" key="1">
    <source>
        <dbReference type="SAM" id="Phobius"/>
    </source>
</evidence>
<proteinExistence type="predicted"/>
<reference evidence="2 3" key="1">
    <citation type="submission" date="2018-11" db="EMBL/GenBank/DDBJ databases">
        <title>Chitinophaga lutea sp.nov., isolate from arsenic contaminated soil.</title>
        <authorList>
            <person name="Zong Y."/>
        </authorList>
    </citation>
    <scope>NUCLEOTIDE SEQUENCE [LARGE SCALE GENOMIC DNA]</scope>
    <source>
        <strain evidence="2 3">ZY74</strain>
    </source>
</reference>
<feature type="transmembrane region" description="Helical" evidence="1">
    <location>
        <begin position="21"/>
        <end position="39"/>
    </location>
</feature>
<organism evidence="2 3">
    <name type="scientific">Chitinophaga lutea</name>
    <dbReference type="NCBI Taxonomy" id="2488634"/>
    <lineage>
        <taxon>Bacteria</taxon>
        <taxon>Pseudomonadati</taxon>
        <taxon>Bacteroidota</taxon>
        <taxon>Chitinophagia</taxon>
        <taxon>Chitinophagales</taxon>
        <taxon>Chitinophagaceae</taxon>
        <taxon>Chitinophaga</taxon>
    </lineage>
</organism>
<dbReference type="RefSeq" id="WP_123845328.1">
    <property type="nucleotide sequence ID" value="NZ_RPDH01000001.1"/>
</dbReference>
<keyword evidence="3" id="KW-1185">Reference proteome</keyword>
<protein>
    <submittedName>
        <fullName evidence="2">Potassium transporter KefB</fullName>
    </submittedName>
</protein>
<accession>A0A3N4PVZ1</accession>
<name>A0A3N4PVZ1_9BACT</name>
<dbReference type="OrthoDB" id="770034at2"/>
<keyword evidence="1" id="KW-0812">Transmembrane</keyword>
<gene>
    <name evidence="2" type="ORF">EGT74_04505</name>
</gene>
<dbReference type="AlphaFoldDB" id="A0A3N4PVZ1"/>
<comment type="caution">
    <text evidence="2">The sequence shown here is derived from an EMBL/GenBank/DDBJ whole genome shotgun (WGS) entry which is preliminary data.</text>
</comment>
<feature type="transmembrane region" description="Helical" evidence="1">
    <location>
        <begin position="51"/>
        <end position="71"/>
    </location>
</feature>
<dbReference type="Proteomes" id="UP000278351">
    <property type="component" value="Unassembled WGS sequence"/>
</dbReference>
<sequence length="111" mass="11952">MSTQNSSTTKSIRTASLVKRMLIGAAIALVLIALFVLPVEGKPEWGNFWKVRPLIIVPLAGAAGGACSYFLEYLFGEGGRRKALIVIVSVVIYIIGLWMGTVLGLDGTLWD</sequence>
<evidence type="ECO:0000313" key="3">
    <source>
        <dbReference type="Proteomes" id="UP000278351"/>
    </source>
</evidence>